<evidence type="ECO:0000313" key="3">
    <source>
        <dbReference type="Proteomes" id="UP000057981"/>
    </source>
</evidence>
<evidence type="ECO:0000313" key="2">
    <source>
        <dbReference type="EMBL" id="ALJ06057.1"/>
    </source>
</evidence>
<sequence length="488" mass="55989">MKVNYAFTTCILILFSFYSIGQNKLSQSQVLEDYTIFKEILTTGHPSLYEYTSKPEWDSIFNTFEQKDIKEIRTSNDFFKSISTIADKAKDGHLVIHHPKMDTVPPLFPLLLKIIDGKLYTDTDDFRIPLGSEITSINGKSSQTILKDLLKYAPSDGFNLTKKYRQIEKEFGILHFYEYGSKESYSVKYTTADGEVKTNIIAPKSFKSIGNRYPNRNSHFAAYHQDTNRLDYFRNRIAEKWPFVYYIDSINTAVLTVNSFGLDPQEFKSKLIGLFKEIKKKKAENLIIDVRQNIGGYRINAINLYSFLTNEPFKQRISESAVTNVLPQEKYIIHTMSDYTEFFEMYFASAQKEDERWILTEDHAQAEMIPYKKPFKGNVYVLIGGNTYSAASAFALSAKNDKNITLVGEETGGGYYFHTAQYSALYELPNSKIMVRMPFVKIDKYVFDNSVPKGSGILPDKEVTLTVEDLIKGTDSQLDFVVKQISIK</sequence>
<dbReference type="Pfam" id="PF03572">
    <property type="entry name" value="Peptidase_S41"/>
    <property type="match status" value="1"/>
</dbReference>
<dbReference type="EMBL" id="CP012898">
    <property type="protein sequence ID" value="ALJ06057.1"/>
    <property type="molecule type" value="Genomic_DNA"/>
</dbReference>
<dbReference type="GO" id="GO:0007165">
    <property type="term" value="P:signal transduction"/>
    <property type="evidence" value="ECO:0007669"/>
    <property type="project" value="TreeGrafter"/>
</dbReference>
<dbReference type="STRING" id="1736674.APS56_13355"/>
<dbReference type="RefSeq" id="WP_054729214.1">
    <property type="nucleotide sequence ID" value="NZ_CP012898.1"/>
</dbReference>
<dbReference type="Gene3D" id="3.90.226.10">
    <property type="entry name" value="2-enoyl-CoA Hydratase, Chain A, domain 1"/>
    <property type="match status" value="1"/>
</dbReference>
<dbReference type="KEGG" id="ahz:APS56_13355"/>
<proteinExistence type="predicted"/>
<dbReference type="GO" id="GO:0006508">
    <property type="term" value="P:proteolysis"/>
    <property type="evidence" value="ECO:0007669"/>
    <property type="project" value="InterPro"/>
</dbReference>
<dbReference type="InterPro" id="IPR005151">
    <property type="entry name" value="Tail-specific_protease"/>
</dbReference>
<evidence type="ECO:0000259" key="1">
    <source>
        <dbReference type="Pfam" id="PF03572"/>
    </source>
</evidence>
<dbReference type="InterPro" id="IPR029045">
    <property type="entry name" value="ClpP/crotonase-like_dom_sf"/>
</dbReference>
<name>A0A0P0CNQ3_9FLAO</name>
<dbReference type="GO" id="GO:0008236">
    <property type="term" value="F:serine-type peptidase activity"/>
    <property type="evidence" value="ECO:0007669"/>
    <property type="project" value="InterPro"/>
</dbReference>
<dbReference type="PANTHER" id="PTHR32060:SF30">
    <property type="entry name" value="CARBOXY-TERMINAL PROCESSING PROTEASE CTPA"/>
    <property type="match status" value="1"/>
</dbReference>
<dbReference type="OrthoDB" id="5480566at2"/>
<dbReference type="SUPFAM" id="SSF52096">
    <property type="entry name" value="ClpP/crotonase"/>
    <property type="match status" value="1"/>
</dbReference>
<dbReference type="PATRIC" id="fig|1736674.3.peg.2728"/>
<dbReference type="GO" id="GO:0030288">
    <property type="term" value="C:outer membrane-bounded periplasmic space"/>
    <property type="evidence" value="ECO:0007669"/>
    <property type="project" value="TreeGrafter"/>
</dbReference>
<dbReference type="PANTHER" id="PTHR32060">
    <property type="entry name" value="TAIL-SPECIFIC PROTEASE"/>
    <property type="match status" value="1"/>
</dbReference>
<dbReference type="Proteomes" id="UP000057981">
    <property type="component" value="Chromosome"/>
</dbReference>
<dbReference type="GO" id="GO:0004175">
    <property type="term" value="F:endopeptidase activity"/>
    <property type="evidence" value="ECO:0007669"/>
    <property type="project" value="TreeGrafter"/>
</dbReference>
<gene>
    <name evidence="2" type="ORF">APS56_13355</name>
</gene>
<accession>A0A0P0CNQ3</accession>
<dbReference type="AlphaFoldDB" id="A0A0P0CNQ3"/>
<organism evidence="2 3">
    <name type="scientific">Pseudalgibacter alginicilyticus</name>
    <dbReference type="NCBI Taxonomy" id="1736674"/>
    <lineage>
        <taxon>Bacteria</taxon>
        <taxon>Pseudomonadati</taxon>
        <taxon>Bacteroidota</taxon>
        <taxon>Flavobacteriia</taxon>
        <taxon>Flavobacteriales</taxon>
        <taxon>Flavobacteriaceae</taxon>
        <taxon>Pseudalgibacter</taxon>
    </lineage>
</organism>
<keyword evidence="3" id="KW-1185">Reference proteome</keyword>
<protein>
    <recommendedName>
        <fullName evidence="1">Tail specific protease domain-containing protein</fullName>
    </recommendedName>
</protein>
<reference evidence="2 3" key="1">
    <citation type="submission" date="2015-10" db="EMBL/GenBank/DDBJ databases">
        <authorList>
            <person name="Gilbert D.G."/>
        </authorList>
    </citation>
    <scope>NUCLEOTIDE SEQUENCE [LARGE SCALE GENOMIC DNA]</scope>
    <source>
        <strain evidence="3">HZ-22</strain>
    </source>
</reference>
<feature type="domain" description="Tail specific protease" evidence="1">
    <location>
        <begin position="252"/>
        <end position="460"/>
    </location>
</feature>